<dbReference type="Gene3D" id="1.25.40.10">
    <property type="entry name" value="Tetratricopeptide repeat domain"/>
    <property type="match status" value="1"/>
</dbReference>
<dbReference type="EMBL" id="PVGH01000110">
    <property type="protein sequence ID" value="PRF53745.1"/>
    <property type="molecule type" value="Genomic_DNA"/>
</dbReference>
<dbReference type="AlphaFoldDB" id="A0A2S9M9E5"/>
<proteinExistence type="predicted"/>
<organism evidence="1 2">
    <name type="scientific">Burkholderia multivorans</name>
    <dbReference type="NCBI Taxonomy" id="87883"/>
    <lineage>
        <taxon>Bacteria</taxon>
        <taxon>Pseudomonadati</taxon>
        <taxon>Pseudomonadota</taxon>
        <taxon>Betaproteobacteria</taxon>
        <taxon>Burkholderiales</taxon>
        <taxon>Burkholderiaceae</taxon>
        <taxon>Burkholderia</taxon>
        <taxon>Burkholderia cepacia complex</taxon>
    </lineage>
</organism>
<accession>A0A2S9M9E5</accession>
<dbReference type="SUPFAM" id="SSF48452">
    <property type="entry name" value="TPR-like"/>
    <property type="match status" value="1"/>
</dbReference>
<gene>
    <name evidence="1" type="ORF">C6Q15_29470</name>
</gene>
<comment type="caution">
    <text evidence="1">The sequence shown here is derived from an EMBL/GenBank/DDBJ whole genome shotgun (WGS) entry which is preliminary data.</text>
</comment>
<protein>
    <recommendedName>
        <fullName evidence="3">Tetratricopeptide repeat protein</fullName>
    </recommendedName>
</protein>
<evidence type="ECO:0008006" key="3">
    <source>
        <dbReference type="Google" id="ProtNLM"/>
    </source>
</evidence>
<reference evidence="1 2" key="1">
    <citation type="submission" date="2018-03" db="EMBL/GenBank/DDBJ databases">
        <authorList>
            <person name="Keele B.F."/>
        </authorList>
    </citation>
    <scope>NUCLEOTIDE SEQUENCE [LARGE SCALE GENOMIC DNA]</scope>
    <source>
        <strain evidence="1 2">AU19729</strain>
    </source>
</reference>
<name>A0A2S9M9E5_9BURK</name>
<dbReference type="Proteomes" id="UP000238982">
    <property type="component" value="Unassembled WGS sequence"/>
</dbReference>
<sequence>MWLAAHAQKNDFSAKRCERELWKELERGVTPPAYLWLGLAAAAVVLGQHEECVRRIKAALDLSNDNFQILATAASLYSDVGELRPVEAVLEKLSPLVLPNDHDSIESMCLLLHRTLNYERALEMIKKTGFAEDSELAQATNRFLALTEQYNVTLDKRRRLIEVAIGAVRAAKYAIHKTALDQDCGEYGVRFEIFIDETAERCGEVNRAIADTLCEEFDDPVPHVVTFACRPTSSYVFEGHFAKVRL</sequence>
<dbReference type="InterPro" id="IPR011990">
    <property type="entry name" value="TPR-like_helical_dom_sf"/>
</dbReference>
<evidence type="ECO:0000313" key="1">
    <source>
        <dbReference type="EMBL" id="PRF53745.1"/>
    </source>
</evidence>
<evidence type="ECO:0000313" key="2">
    <source>
        <dbReference type="Proteomes" id="UP000238982"/>
    </source>
</evidence>